<gene>
    <name evidence="1" type="ORF">D1610_00340</name>
</gene>
<name>A0A396RQ12_9SPHN</name>
<protein>
    <submittedName>
        <fullName evidence="1">Uncharacterized protein</fullName>
    </submittedName>
</protein>
<organism evidence="1 2">
    <name type="scientific">Sphingomonas gilva</name>
    <dbReference type="NCBI Taxonomy" id="2305907"/>
    <lineage>
        <taxon>Bacteria</taxon>
        <taxon>Pseudomonadati</taxon>
        <taxon>Pseudomonadota</taxon>
        <taxon>Alphaproteobacteria</taxon>
        <taxon>Sphingomonadales</taxon>
        <taxon>Sphingomonadaceae</taxon>
        <taxon>Sphingomonas</taxon>
    </lineage>
</organism>
<dbReference type="RefSeq" id="WP_118862164.1">
    <property type="nucleotide sequence ID" value="NZ_QWLV01000001.1"/>
</dbReference>
<evidence type="ECO:0000313" key="1">
    <source>
        <dbReference type="EMBL" id="RHW18657.1"/>
    </source>
</evidence>
<accession>A0A396RQ12</accession>
<proteinExistence type="predicted"/>
<comment type="caution">
    <text evidence="1">The sequence shown here is derived from an EMBL/GenBank/DDBJ whole genome shotgun (WGS) entry which is preliminary data.</text>
</comment>
<dbReference type="AlphaFoldDB" id="A0A396RQ12"/>
<dbReference type="EMBL" id="QWLV01000001">
    <property type="protein sequence ID" value="RHW18657.1"/>
    <property type="molecule type" value="Genomic_DNA"/>
</dbReference>
<evidence type="ECO:0000313" key="2">
    <source>
        <dbReference type="Proteomes" id="UP000266693"/>
    </source>
</evidence>
<reference evidence="1 2" key="1">
    <citation type="submission" date="2018-08" db="EMBL/GenBank/DDBJ databases">
        <title>The multiple taxonomic identification of Sphingomonas gilva.</title>
        <authorList>
            <person name="Zhu D."/>
            <person name="Zheng S."/>
        </authorList>
    </citation>
    <scope>NUCLEOTIDE SEQUENCE [LARGE SCALE GENOMIC DNA]</scope>
    <source>
        <strain evidence="1 2">ZDH117</strain>
    </source>
</reference>
<keyword evidence="2" id="KW-1185">Reference proteome</keyword>
<dbReference type="Proteomes" id="UP000266693">
    <property type="component" value="Unassembled WGS sequence"/>
</dbReference>
<sequence length="70" mass="7758">MTALSVRFARALSQGRRIKPAAQTRPQLLASLLRKRAAAHAVGADELEALLRDQIRWALPVDKNPEARTD</sequence>